<dbReference type="GO" id="GO:0030139">
    <property type="term" value="C:endocytic vesicle"/>
    <property type="evidence" value="ECO:0007669"/>
    <property type="project" value="TreeGrafter"/>
</dbReference>
<evidence type="ECO:0000313" key="3">
    <source>
        <dbReference type="Proteomes" id="UP001306508"/>
    </source>
</evidence>
<dbReference type="EMBL" id="JAWIZZ010000024">
    <property type="protein sequence ID" value="KAK5781894.1"/>
    <property type="molecule type" value="Genomic_DNA"/>
</dbReference>
<dbReference type="SUPFAM" id="SSF48371">
    <property type="entry name" value="ARM repeat"/>
    <property type="match status" value="1"/>
</dbReference>
<organism evidence="2 3">
    <name type="scientific">Arxiozyma heterogenica</name>
    <dbReference type="NCBI Taxonomy" id="278026"/>
    <lineage>
        <taxon>Eukaryota</taxon>
        <taxon>Fungi</taxon>
        <taxon>Dikarya</taxon>
        <taxon>Ascomycota</taxon>
        <taxon>Saccharomycotina</taxon>
        <taxon>Saccharomycetes</taxon>
        <taxon>Saccharomycetales</taxon>
        <taxon>Saccharomycetaceae</taxon>
        <taxon>Arxiozyma</taxon>
    </lineage>
</organism>
<dbReference type="GO" id="GO:0008104">
    <property type="term" value="P:intracellular protein localization"/>
    <property type="evidence" value="ECO:0007669"/>
    <property type="project" value="TreeGrafter"/>
</dbReference>
<feature type="domain" description="LAA1-like C-terminal TPR repeats" evidence="1">
    <location>
        <begin position="1823"/>
        <end position="1970"/>
    </location>
</feature>
<accession>A0AAN7W5W3</accession>
<dbReference type="GO" id="GO:0042147">
    <property type="term" value="P:retrograde transport, endosome to Golgi"/>
    <property type="evidence" value="ECO:0007669"/>
    <property type="project" value="TreeGrafter"/>
</dbReference>
<name>A0AAN7W5W3_9SACH</name>
<keyword evidence="3" id="KW-1185">Reference proteome</keyword>
<proteinExistence type="predicted"/>
<dbReference type="InterPro" id="IPR057981">
    <property type="entry name" value="TPR_LAA1-like_C"/>
</dbReference>
<dbReference type="GO" id="GO:0005829">
    <property type="term" value="C:cytosol"/>
    <property type="evidence" value="ECO:0007669"/>
    <property type="project" value="GOC"/>
</dbReference>
<dbReference type="InterPro" id="IPR040108">
    <property type="entry name" value="Laa1/Sip1/HEATR5"/>
</dbReference>
<dbReference type="GO" id="GO:0006897">
    <property type="term" value="P:endocytosis"/>
    <property type="evidence" value="ECO:0007669"/>
    <property type="project" value="TreeGrafter"/>
</dbReference>
<dbReference type="PANTHER" id="PTHR21663">
    <property type="entry name" value="HYPOTHETICAL HEAT DOMAIN-CONTAINING"/>
    <property type="match status" value="1"/>
</dbReference>
<dbReference type="InterPro" id="IPR016024">
    <property type="entry name" value="ARM-type_fold"/>
</dbReference>
<dbReference type="GO" id="GO:0016020">
    <property type="term" value="C:membrane"/>
    <property type="evidence" value="ECO:0007669"/>
    <property type="project" value="TreeGrafter"/>
</dbReference>
<comment type="caution">
    <text evidence="2">The sequence shown here is derived from an EMBL/GenBank/DDBJ whole genome shotgun (WGS) entry which is preliminary data.</text>
</comment>
<dbReference type="InterPro" id="IPR046837">
    <property type="entry name" value="Laa1/Sip1/HEATR5-like_HEAT"/>
</dbReference>
<evidence type="ECO:0000259" key="1">
    <source>
        <dbReference type="Pfam" id="PF25808"/>
    </source>
</evidence>
<dbReference type="PANTHER" id="PTHR21663:SF0">
    <property type="entry name" value="HEAT REPEAT-CONTAINING PROTEIN 5B"/>
    <property type="match status" value="1"/>
</dbReference>
<dbReference type="GO" id="GO:0005794">
    <property type="term" value="C:Golgi apparatus"/>
    <property type="evidence" value="ECO:0007669"/>
    <property type="project" value="TreeGrafter"/>
</dbReference>
<sequence length="1988" mass="230293">MSLLELIQTSPDKRHTLFTWTTTTFGNISNISQYGQNTLPESALHKLDNVTSQFETFLQYLTTAQEKEQLDSHYIYLRLSHVYCMSLCHLKRSASGKIFDGAELLLKVLGEEYVSLPDAAEGSFKTSKKKKSSSKKNYMYTPAKDLAAVTLGQLFELFPNELTSLIPLVHLYTFKNLKKSMEKPKYRHATFMVSLLKLYKVVISHCEDGAMDPQYITKFTKISKTIFESIYENDESFPVDVVRLIIETWGIHLTHKTYLKDNSSNLLDAVFSKFHDSELGIYGFINDKTRVSTAKILGDILFHYLRVAQIISLKDVYKFYVKFFTSAKIRDVRSACFESIIHFINLNISIDINFLNENGYISFLENIIHIFNEKNIQNLRMGTISRFLRYLKHTHNLLLPYVSDANKIQLLVKILATDTDPVNKNSNELSALLDAKVNNQWHTIALLEFIEKIISDLGSSFINERLLTSTLRMKLLELCVSENFTVRIYATKVIKDFLSKCNYMIYDIMENALDMLTKGFSPQNKFEYSKLHGYAFLLANLVQLANKEIVPYDLIMRVTVFSTKFVKNHTTSTSGDIYFKGLICWILMTGLMNYNDEPYLRMQTPQLFLFWKVLLTHSFTYRSEEELKRNLEMRTHSLTCLLTYLNNIPIDKETAKQISYLLTKCSNFNHSVTLKSKDIDNILLTNENRILQVYIKIQDYICTDFNSSLLLLIMKNFSDPNLYIEHSNNILSSINMSKKNKRKEENKKEPIISLSVDSILRQQGDFAFGLSSRIEKNCIKNMYENKKGRYCVNKFQLNEFWINNEYKWYYCFEEEVTRPISTVLSFDSLVLLYKTVPNFHQIEPLPKVTTSLIDFSMELFSNVFPYLNSKIQFSVLETLNLSLFSKATTPLRSVALCANICTVLYQSLLHIHHNQIGLEENVGRLIIDTLKKIEFHNDEFLTVLKSECLGLVYSTVSTTLAPIQKEKHIEGGIKSLVKNLVDIEEPYPRMFFILGLASIYKYNTHYASFNKVYETIRTLINDPHPVIHAWSLYAQFVLIKKHLTLDLSVVEEILISLEQYITNCSYGIYGDSSIRYNYCLEYNSHYIISCMTRLLAEKLGPSFSELSKKGIESFRNITNGSLISNEIRDIMNSLKTFENIAIFKLNSVLSEKPFIETIKTILQFSLLLGIGSNEFNILCTHPIHAIPFSSSYNVITELFELLNQLLKLGKVDEISTEVGDLSWGYITLYPDNQVIKLYFHEWLRCTQDKVLWFDKLYKIINMSTQQIFGSTFQKMQLIYSNNFTYSRALLNMHDNKDNPELSNYIDHINWQLMHLILELYSQLLVNIQDNSISLSISGEFFEQMCKVIYQGTSIQIKSCNLVALNILKSIMEILKRSDYVVINDQQDLVQREIQLSSAIMPIFHKDVSTTVITDSIELISDIICLTRPVLSEDTKTFQFLVKLLTVFDENNQEINIVAAKFITKTSKRKIQIAILSAWANITKESILNNDDRLSTYIKPYLKVLLPLWTISLREYLMTFYKKINFSSENSTENIIDLTESKKSLLKLYEPVWLNYTNVLGALFSTKDEEVLDWIHKDELRSFMFLLIGRCLDELSRCDDNCDMKIELLSTLHNILNSSSLQGIILDNHVFQEFISIFERIVKRSDAHEKKVVVKLLDMFISNYIREKKTVDAFLVDIDKLYDLLRLLLIMIADILPFIELNYCNMSSDIKLSSENVALITQIFAVLEHNIRQFPHMFKLDLYACLLFVIGKILYSEYANVLAYAVFPLLKSIVCGLDEEGTDFSLIDRFYDSVKNVIRDKLSNDNFIAFYLTLLCNKYSNFTEDDINYFGERVLGSIKRTNKSKFAFAGIEKLIQLNFRTKNILYFLDYLFRNIFTNVNNLEPKMVDTSLALLSMLVSSYKKEESDKAVTSLTLLLIFLCKVSRDQIESKTMSEIILLIENNALLFKRSILENLTKSQRNTIENILKDELKLSGSLHDENNITLKNFE</sequence>
<dbReference type="Pfam" id="PF25808">
    <property type="entry name" value="TPR_LAA1_C"/>
    <property type="match status" value="1"/>
</dbReference>
<gene>
    <name evidence="2" type="ORF">RI543_000668</name>
</gene>
<evidence type="ECO:0000313" key="2">
    <source>
        <dbReference type="EMBL" id="KAK5781894.1"/>
    </source>
</evidence>
<dbReference type="Pfam" id="PF20210">
    <property type="entry name" value="Laa1_Sip1_HTR5"/>
    <property type="match status" value="1"/>
</dbReference>
<reference evidence="3" key="1">
    <citation type="submission" date="2023-07" db="EMBL/GenBank/DDBJ databases">
        <title>A draft genome of Kazachstania heterogenica Y-27499.</title>
        <authorList>
            <person name="Donic C."/>
            <person name="Kralova J.S."/>
            <person name="Fidel L."/>
            <person name="Ben-Dor S."/>
            <person name="Jung S."/>
        </authorList>
    </citation>
    <scope>NUCLEOTIDE SEQUENCE [LARGE SCALE GENOMIC DNA]</scope>
    <source>
        <strain evidence="3">Y27499</strain>
    </source>
</reference>
<protein>
    <recommendedName>
        <fullName evidence="1">LAA1-like C-terminal TPR repeats domain-containing protein</fullName>
    </recommendedName>
</protein>
<dbReference type="Proteomes" id="UP001306508">
    <property type="component" value="Unassembled WGS sequence"/>
</dbReference>